<evidence type="ECO:0000256" key="1">
    <source>
        <dbReference type="ARBA" id="ARBA00004202"/>
    </source>
</evidence>
<evidence type="ECO:0000256" key="4">
    <source>
        <dbReference type="ARBA" id="ARBA00022475"/>
    </source>
</evidence>
<organism evidence="18 19">
    <name type="scientific">Brassica carinata</name>
    <name type="common">Ethiopian mustard</name>
    <name type="synonym">Abyssinian cabbage</name>
    <dbReference type="NCBI Taxonomy" id="52824"/>
    <lineage>
        <taxon>Eukaryota</taxon>
        <taxon>Viridiplantae</taxon>
        <taxon>Streptophyta</taxon>
        <taxon>Embryophyta</taxon>
        <taxon>Tracheophyta</taxon>
        <taxon>Spermatophyta</taxon>
        <taxon>Magnoliopsida</taxon>
        <taxon>eudicotyledons</taxon>
        <taxon>Gunneridae</taxon>
        <taxon>Pentapetalae</taxon>
        <taxon>rosids</taxon>
        <taxon>malvids</taxon>
        <taxon>Brassicales</taxon>
        <taxon>Brassicaceae</taxon>
        <taxon>Brassiceae</taxon>
        <taxon>Brassica</taxon>
    </lineage>
</organism>
<evidence type="ECO:0000256" key="16">
    <source>
        <dbReference type="SAM" id="MobiDB-lite"/>
    </source>
</evidence>
<comment type="subcellular location">
    <subcellularLocation>
        <location evidence="1">Cell membrane</location>
        <topology evidence="1">Peripheral membrane protein</topology>
    </subcellularLocation>
</comment>
<gene>
    <name evidence="18" type="ORF">Bca52824_021239</name>
</gene>
<accession>A0A8X8B225</accession>
<dbReference type="EC" id="2.7.11.1" evidence="3"/>
<dbReference type="GO" id="GO:0006952">
    <property type="term" value="P:defense response"/>
    <property type="evidence" value="ECO:0007669"/>
    <property type="project" value="UniProtKB-KW"/>
</dbReference>
<dbReference type="FunFam" id="3.30.200.20:FF:000228">
    <property type="entry name" value="Serine/threonine-protein kinase BIK1"/>
    <property type="match status" value="1"/>
</dbReference>
<comment type="similarity">
    <text evidence="2">Belongs to the protein kinase superfamily. Ser/Thr protein kinase family.</text>
</comment>
<evidence type="ECO:0000259" key="17">
    <source>
        <dbReference type="PROSITE" id="PS50011"/>
    </source>
</evidence>
<evidence type="ECO:0000256" key="2">
    <source>
        <dbReference type="ARBA" id="ARBA00008684"/>
    </source>
</evidence>
<dbReference type="InterPro" id="IPR017441">
    <property type="entry name" value="Protein_kinase_ATP_BS"/>
</dbReference>
<dbReference type="InterPro" id="IPR011009">
    <property type="entry name" value="Kinase-like_dom_sf"/>
</dbReference>
<keyword evidence="5" id="KW-0597">Phosphoprotein</keyword>
<dbReference type="Gene3D" id="1.10.510.10">
    <property type="entry name" value="Transferase(Phosphotransferase) domain 1"/>
    <property type="match status" value="1"/>
</dbReference>
<comment type="caution">
    <text evidence="18">The sequence shown here is derived from an EMBL/GenBank/DDBJ whole genome shotgun (WGS) entry which is preliminary data.</text>
</comment>
<dbReference type="GO" id="GO:0080142">
    <property type="term" value="P:regulation of salicylic acid biosynthetic process"/>
    <property type="evidence" value="ECO:0007669"/>
    <property type="project" value="UniProtKB-ARBA"/>
</dbReference>
<feature type="region of interest" description="Disordered" evidence="16">
    <location>
        <begin position="1"/>
        <end position="64"/>
    </location>
</feature>
<evidence type="ECO:0000256" key="10">
    <source>
        <dbReference type="ARBA" id="ARBA00022840"/>
    </source>
</evidence>
<keyword evidence="4" id="KW-1003">Cell membrane</keyword>
<dbReference type="GO" id="GO:0005886">
    <property type="term" value="C:plasma membrane"/>
    <property type="evidence" value="ECO:0007669"/>
    <property type="project" value="UniProtKB-SubCell"/>
</dbReference>
<dbReference type="InterPro" id="IPR000719">
    <property type="entry name" value="Prot_kinase_dom"/>
</dbReference>
<comment type="subunit">
    <text evidence="14">Interacts with FLS2.</text>
</comment>
<evidence type="ECO:0000313" key="19">
    <source>
        <dbReference type="Proteomes" id="UP000886595"/>
    </source>
</evidence>
<dbReference type="GO" id="GO:0005524">
    <property type="term" value="F:ATP binding"/>
    <property type="evidence" value="ECO:0007669"/>
    <property type="project" value="UniProtKB-UniRule"/>
</dbReference>
<dbReference type="AlphaFoldDB" id="A0A8X8B225"/>
<evidence type="ECO:0000256" key="11">
    <source>
        <dbReference type="ARBA" id="ARBA00023136"/>
    </source>
</evidence>
<evidence type="ECO:0000256" key="9">
    <source>
        <dbReference type="ARBA" id="ARBA00022821"/>
    </source>
</evidence>
<dbReference type="InterPro" id="IPR050823">
    <property type="entry name" value="Plant_Ser_Thr_Prot_Kinase"/>
</dbReference>
<keyword evidence="7 15" id="KW-0547">Nucleotide-binding</keyword>
<proteinExistence type="inferred from homology"/>
<evidence type="ECO:0000256" key="14">
    <source>
        <dbReference type="ARBA" id="ARBA00066005"/>
    </source>
</evidence>
<comment type="catalytic activity">
    <reaction evidence="13">
        <text>L-seryl-[protein] + ATP = O-phospho-L-seryl-[protein] + ADP + H(+)</text>
        <dbReference type="Rhea" id="RHEA:17989"/>
        <dbReference type="Rhea" id="RHEA-COMP:9863"/>
        <dbReference type="Rhea" id="RHEA-COMP:11604"/>
        <dbReference type="ChEBI" id="CHEBI:15378"/>
        <dbReference type="ChEBI" id="CHEBI:29999"/>
        <dbReference type="ChEBI" id="CHEBI:30616"/>
        <dbReference type="ChEBI" id="CHEBI:83421"/>
        <dbReference type="ChEBI" id="CHEBI:456216"/>
        <dbReference type="EC" id="2.7.11.1"/>
    </reaction>
</comment>
<reference evidence="18 19" key="1">
    <citation type="submission" date="2020-02" db="EMBL/GenBank/DDBJ databases">
        <authorList>
            <person name="Ma Q."/>
            <person name="Huang Y."/>
            <person name="Song X."/>
            <person name="Pei D."/>
        </authorList>
    </citation>
    <scope>NUCLEOTIDE SEQUENCE [LARGE SCALE GENOMIC DNA]</scope>
    <source>
        <strain evidence="18">Sxm20200214</strain>
        <tissue evidence="18">Leaf</tissue>
    </source>
</reference>
<sequence length="431" mass="47991">MKCFKFSGGGDKIKEEHKTLSSLTSNFSDRDINRSGSDFNSRDASGTSTESSMGRKNSYPPSMSARASDLREFSVTDLKAATKNFSRSVMIGEGGFGCVFRGTVRDLEDPSIKIEVAVKQLGKRGLQGHKEWVTEVNFLGVVEHTNLVKLLGYCAEDDERGIQRLLVYEYMPNRSVEFHLSPRSLTVLTWDLRLRIAQDAARGLTYLHEQMEFQIIFRDFKSSNILLDEDWKAKLSDFGLARLGPSEGLTHVTTDVVGTMGYAAPEYIKTGRLTSKSDVWGYGVFIYELITGRRPVDRNKPNGEQKLLEWVRPYLSDTKKFKLILDPRLEGKYTLKSVQKLSVVANRCLVRNPKARPKMSEVLEMVTKIVEAPSGSGTSPKLVPLKSLETSRDVGGKKKKVLEARNNGGGGGGGEGGWFGKLWNPKTVRAC</sequence>
<evidence type="ECO:0000256" key="13">
    <source>
        <dbReference type="ARBA" id="ARBA00048679"/>
    </source>
</evidence>
<dbReference type="Pfam" id="PF00069">
    <property type="entry name" value="Pkinase"/>
    <property type="match status" value="1"/>
</dbReference>
<dbReference type="Gene3D" id="3.30.200.20">
    <property type="entry name" value="Phosphorylase Kinase, domain 1"/>
    <property type="match status" value="1"/>
</dbReference>
<dbReference type="Proteomes" id="UP000886595">
    <property type="component" value="Unassembled WGS sequence"/>
</dbReference>
<keyword evidence="11" id="KW-0472">Membrane</keyword>
<dbReference type="PROSITE" id="PS00107">
    <property type="entry name" value="PROTEIN_KINASE_ATP"/>
    <property type="match status" value="1"/>
</dbReference>
<dbReference type="GO" id="GO:0004674">
    <property type="term" value="F:protein serine/threonine kinase activity"/>
    <property type="evidence" value="ECO:0007669"/>
    <property type="project" value="UniProtKB-EC"/>
</dbReference>
<name>A0A8X8B225_BRACI</name>
<dbReference type="PROSITE" id="PS50011">
    <property type="entry name" value="PROTEIN_KINASE_DOM"/>
    <property type="match status" value="1"/>
</dbReference>
<dbReference type="SUPFAM" id="SSF56112">
    <property type="entry name" value="Protein kinase-like (PK-like)"/>
    <property type="match status" value="1"/>
</dbReference>
<evidence type="ECO:0000256" key="7">
    <source>
        <dbReference type="ARBA" id="ARBA00022741"/>
    </source>
</evidence>
<evidence type="ECO:0000256" key="6">
    <source>
        <dbReference type="ARBA" id="ARBA00022679"/>
    </source>
</evidence>
<dbReference type="OrthoDB" id="4062651at2759"/>
<evidence type="ECO:0000256" key="5">
    <source>
        <dbReference type="ARBA" id="ARBA00022553"/>
    </source>
</evidence>
<keyword evidence="10 15" id="KW-0067">ATP-binding</keyword>
<comment type="catalytic activity">
    <reaction evidence="12">
        <text>L-threonyl-[protein] + ATP = O-phospho-L-threonyl-[protein] + ADP + H(+)</text>
        <dbReference type="Rhea" id="RHEA:46608"/>
        <dbReference type="Rhea" id="RHEA-COMP:11060"/>
        <dbReference type="Rhea" id="RHEA-COMP:11605"/>
        <dbReference type="ChEBI" id="CHEBI:15378"/>
        <dbReference type="ChEBI" id="CHEBI:30013"/>
        <dbReference type="ChEBI" id="CHEBI:30616"/>
        <dbReference type="ChEBI" id="CHEBI:61977"/>
        <dbReference type="ChEBI" id="CHEBI:456216"/>
        <dbReference type="EC" id="2.7.11.1"/>
    </reaction>
</comment>
<dbReference type="EMBL" id="JAAMPC010000004">
    <property type="protein sequence ID" value="KAG2318117.1"/>
    <property type="molecule type" value="Genomic_DNA"/>
</dbReference>
<evidence type="ECO:0000256" key="12">
    <source>
        <dbReference type="ARBA" id="ARBA00047899"/>
    </source>
</evidence>
<feature type="binding site" evidence="15">
    <location>
        <position position="119"/>
    </location>
    <ligand>
        <name>ATP</name>
        <dbReference type="ChEBI" id="CHEBI:30616"/>
    </ligand>
</feature>
<evidence type="ECO:0000256" key="8">
    <source>
        <dbReference type="ARBA" id="ARBA00022777"/>
    </source>
</evidence>
<protein>
    <recommendedName>
        <fullName evidence="3">non-specific serine/threonine protein kinase</fullName>
        <ecNumber evidence="3">2.7.11.1</ecNumber>
    </recommendedName>
</protein>
<feature type="domain" description="Protein kinase" evidence="17">
    <location>
        <begin position="85"/>
        <end position="370"/>
    </location>
</feature>
<dbReference type="CDD" id="cd14066">
    <property type="entry name" value="STKc_IRAK"/>
    <property type="match status" value="1"/>
</dbReference>
<keyword evidence="8" id="KW-0418">Kinase</keyword>
<keyword evidence="19" id="KW-1185">Reference proteome</keyword>
<dbReference type="PANTHER" id="PTHR45621">
    <property type="entry name" value="OS01G0588500 PROTEIN-RELATED"/>
    <property type="match status" value="1"/>
</dbReference>
<evidence type="ECO:0000313" key="18">
    <source>
        <dbReference type="EMBL" id="KAG2318117.1"/>
    </source>
</evidence>
<dbReference type="GO" id="GO:0002221">
    <property type="term" value="P:pattern recognition receptor signaling pathway"/>
    <property type="evidence" value="ECO:0007669"/>
    <property type="project" value="UniProtKB-ARBA"/>
</dbReference>
<dbReference type="FunFam" id="1.10.510.10:FF:000715">
    <property type="entry name" value="Serine/threonine-protein kinase PCRK2"/>
    <property type="match status" value="1"/>
</dbReference>
<keyword evidence="9" id="KW-0611">Plant defense</keyword>
<feature type="compositionally biased region" description="Polar residues" evidence="16">
    <location>
        <begin position="34"/>
        <end position="61"/>
    </location>
</feature>
<evidence type="ECO:0000256" key="15">
    <source>
        <dbReference type="PROSITE-ProRule" id="PRU10141"/>
    </source>
</evidence>
<keyword evidence="6" id="KW-0808">Transferase</keyword>
<evidence type="ECO:0000256" key="3">
    <source>
        <dbReference type="ARBA" id="ARBA00012513"/>
    </source>
</evidence>